<name>A0A7C8I847_9PLEO</name>
<evidence type="ECO:0000313" key="4">
    <source>
        <dbReference type="Proteomes" id="UP000481861"/>
    </source>
</evidence>
<organism evidence="3 4">
    <name type="scientific">Massariosphaeria phaeospora</name>
    <dbReference type="NCBI Taxonomy" id="100035"/>
    <lineage>
        <taxon>Eukaryota</taxon>
        <taxon>Fungi</taxon>
        <taxon>Dikarya</taxon>
        <taxon>Ascomycota</taxon>
        <taxon>Pezizomycotina</taxon>
        <taxon>Dothideomycetes</taxon>
        <taxon>Pleosporomycetidae</taxon>
        <taxon>Pleosporales</taxon>
        <taxon>Pleosporales incertae sedis</taxon>
        <taxon>Massariosphaeria</taxon>
    </lineage>
</organism>
<feature type="compositionally biased region" description="Low complexity" evidence="1">
    <location>
        <begin position="209"/>
        <end position="219"/>
    </location>
</feature>
<feature type="compositionally biased region" description="Basic residues" evidence="1">
    <location>
        <begin position="425"/>
        <end position="435"/>
    </location>
</feature>
<comment type="caution">
    <text evidence="3">The sequence shown here is derived from an EMBL/GenBank/DDBJ whole genome shotgun (WGS) entry which is preliminary data.</text>
</comment>
<feature type="transmembrane region" description="Helical" evidence="2">
    <location>
        <begin position="12"/>
        <end position="32"/>
    </location>
</feature>
<evidence type="ECO:0000256" key="2">
    <source>
        <dbReference type="SAM" id="Phobius"/>
    </source>
</evidence>
<evidence type="ECO:0000256" key="1">
    <source>
        <dbReference type="SAM" id="MobiDB-lite"/>
    </source>
</evidence>
<accession>A0A7C8I847</accession>
<dbReference type="OrthoDB" id="5426165at2759"/>
<feature type="region of interest" description="Disordered" evidence="1">
    <location>
        <begin position="404"/>
        <end position="450"/>
    </location>
</feature>
<keyword evidence="2" id="KW-1133">Transmembrane helix</keyword>
<dbReference type="AlphaFoldDB" id="A0A7C8I847"/>
<protein>
    <submittedName>
        <fullName evidence="3">Uncharacterized protein</fullName>
    </submittedName>
</protein>
<feature type="compositionally biased region" description="Polar residues" evidence="1">
    <location>
        <begin position="151"/>
        <end position="160"/>
    </location>
</feature>
<dbReference type="Proteomes" id="UP000481861">
    <property type="component" value="Unassembled WGS sequence"/>
</dbReference>
<dbReference type="PANTHER" id="PTHR40623">
    <property type="entry name" value="INTEGRAL MEMBRANE PROTEIN"/>
    <property type="match status" value="1"/>
</dbReference>
<keyword evidence="4" id="KW-1185">Reference proteome</keyword>
<feature type="region of interest" description="Disordered" evidence="1">
    <location>
        <begin position="189"/>
        <end position="248"/>
    </location>
</feature>
<dbReference type="PANTHER" id="PTHR40623:SF2">
    <property type="entry name" value="INTEGRAL MEMBRANE PROTEIN"/>
    <property type="match status" value="1"/>
</dbReference>
<feature type="region of interest" description="Disordered" evidence="1">
    <location>
        <begin position="149"/>
        <end position="177"/>
    </location>
</feature>
<keyword evidence="2" id="KW-0812">Transmembrane</keyword>
<dbReference type="PROSITE" id="PS51257">
    <property type="entry name" value="PROKAR_LIPOPROTEIN"/>
    <property type="match status" value="1"/>
</dbReference>
<reference evidence="3 4" key="1">
    <citation type="submission" date="2020-01" db="EMBL/GenBank/DDBJ databases">
        <authorList>
            <consortium name="DOE Joint Genome Institute"/>
            <person name="Haridas S."/>
            <person name="Albert R."/>
            <person name="Binder M."/>
            <person name="Bloem J."/>
            <person name="Labutti K."/>
            <person name="Salamov A."/>
            <person name="Andreopoulos B."/>
            <person name="Baker S.E."/>
            <person name="Barry K."/>
            <person name="Bills G."/>
            <person name="Bluhm B.H."/>
            <person name="Cannon C."/>
            <person name="Castanera R."/>
            <person name="Culley D.E."/>
            <person name="Daum C."/>
            <person name="Ezra D."/>
            <person name="Gonzalez J.B."/>
            <person name="Henrissat B."/>
            <person name="Kuo A."/>
            <person name="Liang C."/>
            <person name="Lipzen A."/>
            <person name="Lutzoni F."/>
            <person name="Magnuson J."/>
            <person name="Mondo S."/>
            <person name="Nolan M."/>
            <person name="Ohm R."/>
            <person name="Pangilinan J."/>
            <person name="Park H.-J.H."/>
            <person name="Ramirez L."/>
            <person name="Alfaro M."/>
            <person name="Sun H."/>
            <person name="Tritt A."/>
            <person name="Yoshinaga Y."/>
            <person name="Zwiers L.-H.L."/>
            <person name="Turgeon B.G."/>
            <person name="Goodwin S.B."/>
            <person name="Spatafora J.W."/>
            <person name="Crous P.W."/>
            <person name="Grigoriev I.V."/>
        </authorList>
    </citation>
    <scope>NUCLEOTIDE SEQUENCE [LARGE SCALE GENOMIC DNA]</scope>
    <source>
        <strain evidence="3 4">CBS 611.86</strain>
    </source>
</reference>
<evidence type="ECO:0000313" key="3">
    <source>
        <dbReference type="EMBL" id="KAF2866767.1"/>
    </source>
</evidence>
<proteinExistence type="predicted"/>
<dbReference type="EMBL" id="JAADJZ010000026">
    <property type="protein sequence ID" value="KAF2866767.1"/>
    <property type="molecule type" value="Genomic_DNA"/>
</dbReference>
<sequence>MGKAFFTGWALWQQMTFVLACGIVVTVALGLVKLRYDHYRIAKYTKIEKGKKVQEPEMLEAQPIEPNNPRHKEDIPFGIRAIESGIEVDGVWISRSNTPVGSSRSSMTDFKLSRSHNNSQLELPQAIHPSHASSRAPSSFDLAVNAERLPTNDSRSSSPARLNPNDARGARGSHMSNSHVLRNSATLQALEGGEPGPSTPRYGNNNLQTSSANSRNSSRTSDESDYMNMADSRPYEPAYINPRQAPLTAPVDPRYDLDLLQSHRMSHVAETGQLTPRVRKPGNSGEWASVADNIRSPAEISTANGVDYFVPQQKAPSPPPAHAAELPAPSASTLTQDGHVLNQAKQAVPLLESYAPRARYLPEAYEPRGPLNQLSYDDLPYEVETAQNQRDNQILRKVNSGFEILRPGTFQPPSPEEELAQEKRQSKRLQKKRRSSAGSGSRTSHFVEQV</sequence>
<gene>
    <name evidence="3" type="ORF">BDV95DRAFT_598659</name>
</gene>
<keyword evidence="2" id="KW-0472">Membrane</keyword>